<feature type="compositionally biased region" description="Polar residues" evidence="1">
    <location>
        <begin position="50"/>
        <end position="62"/>
    </location>
</feature>
<protein>
    <submittedName>
        <fullName evidence="2">Uncharacterized protein</fullName>
    </submittedName>
</protein>
<keyword evidence="3" id="KW-1185">Reference proteome</keyword>
<dbReference type="EMBL" id="PGOL01000249">
    <property type="protein sequence ID" value="PKI73858.1"/>
    <property type="molecule type" value="Genomic_DNA"/>
</dbReference>
<name>A0A2I0KZF5_PUNGR</name>
<sequence length="116" mass="12486">MTELLKPILRDGTSTPLRLRQMLPFSFLSSSFPKPSSVFVHPSHSPKEALSQSFPRLSNKKLSSASTAAQSHGSSSSTSSLRSVEGVSFDPKAVSQNHGLPAIWLQSCSCAKDVQQ</sequence>
<dbReference type="AlphaFoldDB" id="A0A2I0KZF5"/>
<comment type="caution">
    <text evidence="2">The sequence shown here is derived from an EMBL/GenBank/DDBJ whole genome shotgun (WGS) entry which is preliminary data.</text>
</comment>
<dbReference type="Proteomes" id="UP000233551">
    <property type="component" value="Unassembled WGS sequence"/>
</dbReference>
<organism evidence="2 3">
    <name type="scientific">Punica granatum</name>
    <name type="common">Pomegranate</name>
    <dbReference type="NCBI Taxonomy" id="22663"/>
    <lineage>
        <taxon>Eukaryota</taxon>
        <taxon>Viridiplantae</taxon>
        <taxon>Streptophyta</taxon>
        <taxon>Embryophyta</taxon>
        <taxon>Tracheophyta</taxon>
        <taxon>Spermatophyta</taxon>
        <taxon>Magnoliopsida</taxon>
        <taxon>eudicotyledons</taxon>
        <taxon>Gunneridae</taxon>
        <taxon>Pentapetalae</taxon>
        <taxon>rosids</taxon>
        <taxon>malvids</taxon>
        <taxon>Myrtales</taxon>
        <taxon>Lythraceae</taxon>
        <taxon>Punica</taxon>
    </lineage>
</organism>
<gene>
    <name evidence="2" type="ORF">CRG98_005728</name>
</gene>
<evidence type="ECO:0000313" key="2">
    <source>
        <dbReference type="EMBL" id="PKI73858.1"/>
    </source>
</evidence>
<evidence type="ECO:0000256" key="1">
    <source>
        <dbReference type="SAM" id="MobiDB-lite"/>
    </source>
</evidence>
<feature type="non-terminal residue" evidence="2">
    <location>
        <position position="116"/>
    </location>
</feature>
<feature type="region of interest" description="Disordered" evidence="1">
    <location>
        <begin position="41"/>
        <end position="82"/>
    </location>
</feature>
<reference evidence="2 3" key="1">
    <citation type="submission" date="2017-11" db="EMBL/GenBank/DDBJ databases">
        <title>De-novo sequencing of pomegranate (Punica granatum L.) genome.</title>
        <authorList>
            <person name="Akparov Z."/>
            <person name="Amiraslanov A."/>
            <person name="Hajiyeva S."/>
            <person name="Abbasov M."/>
            <person name="Kaur K."/>
            <person name="Hamwieh A."/>
            <person name="Solovyev V."/>
            <person name="Salamov A."/>
            <person name="Braich B."/>
            <person name="Kosarev P."/>
            <person name="Mahmoud A."/>
            <person name="Hajiyev E."/>
            <person name="Babayeva S."/>
            <person name="Izzatullayeva V."/>
            <person name="Mammadov A."/>
            <person name="Mammadov A."/>
            <person name="Sharifova S."/>
            <person name="Ojaghi J."/>
            <person name="Eynullazada K."/>
            <person name="Bayramov B."/>
            <person name="Abdulazimova A."/>
            <person name="Shahmuradov I."/>
        </authorList>
    </citation>
    <scope>NUCLEOTIDE SEQUENCE [LARGE SCALE GENOMIC DNA]</scope>
    <source>
        <strain evidence="3">cv. AG2017</strain>
        <tissue evidence="2">Leaf</tissue>
    </source>
</reference>
<feature type="compositionally biased region" description="Low complexity" evidence="1">
    <location>
        <begin position="63"/>
        <end position="82"/>
    </location>
</feature>
<accession>A0A2I0KZF5</accession>
<proteinExistence type="predicted"/>
<evidence type="ECO:0000313" key="3">
    <source>
        <dbReference type="Proteomes" id="UP000233551"/>
    </source>
</evidence>